<name>A0ACB8JL17_CITSI</name>
<reference evidence="2" key="1">
    <citation type="journal article" date="2023" name="Hortic. Res.">
        <title>A chromosome-level phased genome enabling allele-level studies in sweet orange: a case study on citrus Huanglongbing tolerance.</title>
        <authorList>
            <person name="Wu B."/>
            <person name="Yu Q."/>
            <person name="Deng Z."/>
            <person name="Duan Y."/>
            <person name="Luo F."/>
            <person name="Gmitter F. Jr."/>
        </authorList>
    </citation>
    <scope>NUCLEOTIDE SEQUENCE [LARGE SCALE GENOMIC DNA]</scope>
    <source>
        <strain evidence="2">cv. Valencia</strain>
    </source>
</reference>
<dbReference type="EMBL" id="CM039176">
    <property type="protein sequence ID" value="KAH9718313.1"/>
    <property type="molecule type" value="Genomic_DNA"/>
</dbReference>
<dbReference type="Proteomes" id="UP000829398">
    <property type="component" value="Chromosome 7"/>
</dbReference>
<organism evidence="1 2">
    <name type="scientific">Citrus sinensis</name>
    <name type="common">Sweet orange</name>
    <name type="synonym">Citrus aurantium var. sinensis</name>
    <dbReference type="NCBI Taxonomy" id="2711"/>
    <lineage>
        <taxon>Eukaryota</taxon>
        <taxon>Viridiplantae</taxon>
        <taxon>Streptophyta</taxon>
        <taxon>Embryophyta</taxon>
        <taxon>Tracheophyta</taxon>
        <taxon>Spermatophyta</taxon>
        <taxon>Magnoliopsida</taxon>
        <taxon>eudicotyledons</taxon>
        <taxon>Gunneridae</taxon>
        <taxon>Pentapetalae</taxon>
        <taxon>rosids</taxon>
        <taxon>malvids</taxon>
        <taxon>Sapindales</taxon>
        <taxon>Rutaceae</taxon>
        <taxon>Aurantioideae</taxon>
        <taxon>Citrus</taxon>
    </lineage>
</organism>
<sequence>MDLHIGLFSERLKRLLAGGEGTLPLPVAAKEHIQNLQTGIESISHSLQRDYQIKMAELLLQIEFGADITLSNLELILEETNYLVRESEKAIDTFIMNNIQQNGDQSCSKDLCDVLISLESKFIDIKQQLQQVQPSDNSSFSVWMGDLKNGLLRGQRDNMASLPDDAMEELLDQLIEGPSQLSVVAIIDSCGFSSTDFAAQAYNSNYVKSYFDCRAWVSFDFNRGIMLDNILEFVMPQSALRKIMHKDFEQRKTALHDYLRNKRYLIVFEDVISSDVWDYIGKALPDHQNGSRVLAMLTCSDEIFSLCRLENGEMIHLDSVPAGPLRAKYQERPLVFLYYGRNSLVENMRLTWRIQKWPLLFSIVELPQHLKLCCLYLSAFRDAFEIATKELYQLWIAEGFIPDNSEKTAEEYLEQLISRGFIKVKKRRAGGTIKTCYISFITRGMLVLVAEFVEFVNVVPSTLRADRSLEDFKRISVCRTVTNFDSWEHFDTYLHSFLHLTVERKHLSEDVFTLEYCNAICKWFKFLRLLDLGTIVLDEYPAGINPLLLLKYLVLNIPSLKHLPSSLCNLLSLHTLDMRWSYIHHTPDEIWKMNELRHLNFGSITLPAHPGKCCSSLENLNFISVLHPSSCTQDILGRLPSLQTFRVHENLSSYQSMLSNNLCPLLHLESLKLVDERTIALQPSSIVLPEYQFPPRLIELSLSNTELKYDPMPALEKLPHLRVLKLKKNSFFGRKLVCSSGGFPSLKVMHLKSMFWLEEWTMENDAMPKLESLIINPCAYLKILPEELWRIKSLTKLELWWPRFELRETLRKFEDREQYDIQIYPYGM</sequence>
<gene>
    <name evidence="1" type="ORF">KPL71_022171</name>
</gene>
<proteinExistence type="predicted"/>
<keyword evidence="2" id="KW-1185">Reference proteome</keyword>
<protein>
    <submittedName>
        <fullName evidence="1">Disease resistance RPP8-like protein 2</fullName>
    </submittedName>
</protein>
<accession>A0ACB8JL17</accession>
<evidence type="ECO:0000313" key="1">
    <source>
        <dbReference type="EMBL" id="KAH9718313.1"/>
    </source>
</evidence>
<comment type="caution">
    <text evidence="1">The sequence shown here is derived from an EMBL/GenBank/DDBJ whole genome shotgun (WGS) entry which is preliminary data.</text>
</comment>
<evidence type="ECO:0000313" key="2">
    <source>
        <dbReference type="Proteomes" id="UP000829398"/>
    </source>
</evidence>